<dbReference type="PANTHER" id="PTHR24114:SF2">
    <property type="entry name" value="F-BOX DOMAIN-CONTAINING PROTEIN-RELATED"/>
    <property type="match status" value="1"/>
</dbReference>
<sequence>MLGLSLKNNYGLKFLDVSWNGFSKDGACSLCEGLQSNQTLQELNVKANRISLEACLKVSSALAANCSLRVLRLVATLSAPICAVLLYSVDKSGTELQQHFILTASVEPLRMMLVVEESRL</sequence>
<dbReference type="SMART" id="SM00368">
    <property type="entry name" value="LRR_RI"/>
    <property type="match status" value="2"/>
</dbReference>
<organism evidence="1 2">
    <name type="scientific">Protopolystoma xenopodis</name>
    <dbReference type="NCBI Taxonomy" id="117903"/>
    <lineage>
        <taxon>Eukaryota</taxon>
        <taxon>Metazoa</taxon>
        <taxon>Spiralia</taxon>
        <taxon>Lophotrochozoa</taxon>
        <taxon>Platyhelminthes</taxon>
        <taxon>Monogenea</taxon>
        <taxon>Polyopisthocotylea</taxon>
        <taxon>Polystomatidea</taxon>
        <taxon>Polystomatidae</taxon>
        <taxon>Protopolystoma</taxon>
    </lineage>
</organism>
<comment type="caution">
    <text evidence="1">The sequence shown here is derived from an EMBL/GenBank/DDBJ whole genome shotgun (WGS) entry which is preliminary data.</text>
</comment>
<proteinExistence type="predicted"/>
<dbReference type="SUPFAM" id="SSF52047">
    <property type="entry name" value="RNI-like"/>
    <property type="match status" value="1"/>
</dbReference>
<dbReference type="Gene3D" id="3.80.10.10">
    <property type="entry name" value="Ribonuclease Inhibitor"/>
    <property type="match status" value="1"/>
</dbReference>
<keyword evidence="2" id="KW-1185">Reference proteome</keyword>
<dbReference type="InterPro" id="IPR032675">
    <property type="entry name" value="LRR_dom_sf"/>
</dbReference>
<dbReference type="Pfam" id="PF13516">
    <property type="entry name" value="LRR_6"/>
    <property type="match status" value="2"/>
</dbReference>
<protein>
    <submittedName>
        <fullName evidence="1">Uncharacterized protein</fullName>
    </submittedName>
</protein>
<evidence type="ECO:0000313" key="1">
    <source>
        <dbReference type="EMBL" id="VEL42670.1"/>
    </source>
</evidence>
<dbReference type="InterPro" id="IPR052394">
    <property type="entry name" value="LRR-containing"/>
</dbReference>
<dbReference type="OrthoDB" id="76105at2759"/>
<gene>
    <name evidence="1" type="ORF">PXEA_LOCUS36110</name>
</gene>
<dbReference type="InterPro" id="IPR001611">
    <property type="entry name" value="Leu-rich_rpt"/>
</dbReference>
<dbReference type="AlphaFoldDB" id="A0A3S5BW07"/>
<reference evidence="1" key="1">
    <citation type="submission" date="2018-11" db="EMBL/GenBank/DDBJ databases">
        <authorList>
            <consortium name="Pathogen Informatics"/>
        </authorList>
    </citation>
    <scope>NUCLEOTIDE SEQUENCE</scope>
</reference>
<dbReference type="PANTHER" id="PTHR24114">
    <property type="entry name" value="LEUCINE RICH REPEAT FAMILY PROTEIN"/>
    <property type="match status" value="1"/>
</dbReference>
<evidence type="ECO:0000313" key="2">
    <source>
        <dbReference type="Proteomes" id="UP000784294"/>
    </source>
</evidence>
<dbReference type="EMBL" id="CAAALY010275753">
    <property type="protein sequence ID" value="VEL42670.1"/>
    <property type="molecule type" value="Genomic_DNA"/>
</dbReference>
<name>A0A3S5BW07_9PLAT</name>
<accession>A0A3S5BW07</accession>
<dbReference type="Proteomes" id="UP000784294">
    <property type="component" value="Unassembled WGS sequence"/>
</dbReference>